<dbReference type="PANTHER" id="PTHR43861">
    <property type="entry name" value="TRANS-ACONITATE 2-METHYLTRANSFERASE-RELATED"/>
    <property type="match status" value="1"/>
</dbReference>
<dbReference type="GO" id="GO:0008168">
    <property type="term" value="F:methyltransferase activity"/>
    <property type="evidence" value="ECO:0007669"/>
    <property type="project" value="UniProtKB-KW"/>
</dbReference>
<dbReference type="InterPro" id="IPR029063">
    <property type="entry name" value="SAM-dependent_MTases_sf"/>
</dbReference>
<protein>
    <submittedName>
        <fullName evidence="1">Methyltransferase domain-containing protein</fullName>
    </submittedName>
</protein>
<dbReference type="Proteomes" id="UP000199604">
    <property type="component" value="Unassembled WGS sequence"/>
</dbReference>
<dbReference type="PANTHER" id="PTHR43861:SF6">
    <property type="entry name" value="METHYLTRANSFERASE TYPE 11"/>
    <property type="match status" value="1"/>
</dbReference>
<evidence type="ECO:0000313" key="1">
    <source>
        <dbReference type="EMBL" id="SFB21282.1"/>
    </source>
</evidence>
<dbReference type="Gene3D" id="3.40.50.150">
    <property type="entry name" value="Vaccinia Virus protein VP39"/>
    <property type="match status" value="1"/>
</dbReference>
<dbReference type="GO" id="GO:0032259">
    <property type="term" value="P:methylation"/>
    <property type="evidence" value="ECO:0007669"/>
    <property type="project" value="UniProtKB-KW"/>
</dbReference>
<dbReference type="STRING" id="498292.SAMN05660845_2061"/>
<reference evidence="2" key="1">
    <citation type="submission" date="2016-10" db="EMBL/GenBank/DDBJ databases">
        <authorList>
            <person name="Varghese N."/>
            <person name="Submissions S."/>
        </authorList>
    </citation>
    <scope>NUCLEOTIDE SEQUENCE [LARGE SCALE GENOMIC DNA]</scope>
    <source>
        <strain evidence="2">DSM 21789</strain>
    </source>
</reference>
<dbReference type="OrthoDB" id="9770553at2"/>
<dbReference type="RefSeq" id="WP_091476931.1">
    <property type="nucleotide sequence ID" value="NZ_FOJT01000005.1"/>
</dbReference>
<proteinExistence type="predicted"/>
<gene>
    <name evidence="1" type="ORF">SAMN05660845_2061</name>
</gene>
<sequence length="270" mass="31723">MKTAEEIIETNIKQKEFYNYKTHKNIPTRIWGFLREKTLKQIRRDIGALNQSYDLHKVWFGDLSDKKVLDLGCFSGNNLSMYMAENSKEYIGLDLSDVAIAKLNDRLKDIPTAKAIAADFLSMTDFPDKDFDIIYAYGVLHHFQNPDVLISKLNEKLATNGIIVSYDPFETSLPIKIIRVLYRPFQSDKDWEWPFTKSTYYKFHNTFKVIERHGVLGKAKWYFLINLLPISSEKKQEIGKRWHQQDWDNSMVSDKVLFSCMHVTMKMQKK</sequence>
<dbReference type="SUPFAM" id="SSF53335">
    <property type="entry name" value="S-adenosyl-L-methionine-dependent methyltransferases"/>
    <property type="match status" value="1"/>
</dbReference>
<keyword evidence="1" id="KW-0808">Transferase</keyword>
<keyword evidence="1" id="KW-0489">Methyltransferase</keyword>
<dbReference type="Pfam" id="PF13489">
    <property type="entry name" value="Methyltransf_23"/>
    <property type="match status" value="1"/>
</dbReference>
<evidence type="ECO:0000313" key="2">
    <source>
        <dbReference type="Proteomes" id="UP000199604"/>
    </source>
</evidence>
<keyword evidence="2" id="KW-1185">Reference proteome</keyword>
<organism evidence="1 2">
    <name type="scientific">Flavobacterium swingsii</name>
    <dbReference type="NCBI Taxonomy" id="498292"/>
    <lineage>
        <taxon>Bacteria</taxon>
        <taxon>Pseudomonadati</taxon>
        <taxon>Bacteroidota</taxon>
        <taxon>Flavobacteriia</taxon>
        <taxon>Flavobacteriales</taxon>
        <taxon>Flavobacteriaceae</taxon>
        <taxon>Flavobacterium</taxon>
    </lineage>
</organism>
<name>A0A1I0Z794_9FLAO</name>
<dbReference type="EMBL" id="FOJT01000005">
    <property type="protein sequence ID" value="SFB21282.1"/>
    <property type="molecule type" value="Genomic_DNA"/>
</dbReference>
<dbReference type="AlphaFoldDB" id="A0A1I0Z794"/>
<dbReference type="CDD" id="cd02440">
    <property type="entry name" value="AdoMet_MTases"/>
    <property type="match status" value="1"/>
</dbReference>
<accession>A0A1I0Z794</accession>